<name>A0A173MY73_FAUOS</name>
<evidence type="ECO:0000313" key="1">
    <source>
        <dbReference type="EMBL" id="ATW70564.1"/>
    </source>
</evidence>
<dbReference type="EMBL" id="CP024176">
    <property type="protein sequence ID" value="ATW70564.1"/>
    <property type="molecule type" value="Genomic_DNA"/>
</dbReference>
<proteinExistence type="predicted"/>
<dbReference type="AlphaFoldDB" id="A0A173MY73"/>
<protein>
    <submittedName>
        <fullName evidence="1">Uncharacterized protein</fullName>
    </submittedName>
</protein>
<gene>
    <name evidence="1" type="ORF">YHS_10790</name>
</gene>
<accession>A0A173MY73</accession>
<organism evidence="1">
    <name type="scientific">Faucicola osloensis</name>
    <name type="common">Moraxella osloensis</name>
    <dbReference type="NCBI Taxonomy" id="34062"/>
    <lineage>
        <taxon>Bacteria</taxon>
        <taxon>Pseudomonadati</taxon>
        <taxon>Pseudomonadota</taxon>
        <taxon>Gammaproteobacteria</taxon>
        <taxon>Moraxellales</taxon>
        <taxon>Moraxellaceae</taxon>
        <taxon>Faucicola</taxon>
    </lineage>
</organism>
<reference evidence="1" key="1">
    <citation type="submission" date="2017-11" db="EMBL/GenBank/DDBJ databases">
        <title>Complete Genome Sequence from Moraxella oslensis YHS isolated from human skin.</title>
        <authorList>
            <person name="Lee K."/>
            <person name="Lim J.Y."/>
            <person name="Hwang I."/>
        </authorList>
    </citation>
    <scope>NUCLEOTIDE SEQUENCE</scope>
    <source>
        <strain evidence="1">YHS</strain>
    </source>
</reference>
<sequence>MNYFGFLCLGLGILTLVAGMLCFLLSKVSKEPPVRYKTQRIAMVLLPLAIVLLSIGLKFSMSVVNPEV</sequence>